<dbReference type="Pfam" id="PF00817">
    <property type="entry name" value="IMS"/>
    <property type="match status" value="1"/>
</dbReference>
<evidence type="ECO:0000313" key="9">
    <source>
        <dbReference type="EMBL" id="CEM28662.1"/>
    </source>
</evidence>
<dbReference type="GO" id="GO:0005657">
    <property type="term" value="C:replication fork"/>
    <property type="evidence" value="ECO:0007669"/>
    <property type="project" value="TreeGrafter"/>
</dbReference>
<dbReference type="Gene3D" id="3.30.1490.100">
    <property type="entry name" value="DNA polymerase, Y-family, little finger domain"/>
    <property type="match status" value="1"/>
</dbReference>
<evidence type="ECO:0000256" key="3">
    <source>
        <dbReference type="ARBA" id="ARBA00022723"/>
    </source>
</evidence>
<dbReference type="GO" id="GO:0005634">
    <property type="term" value="C:nucleus"/>
    <property type="evidence" value="ECO:0007669"/>
    <property type="project" value="UniProtKB-SubCell"/>
</dbReference>
<keyword evidence="6" id="KW-0539">Nucleus</keyword>
<evidence type="ECO:0000259" key="8">
    <source>
        <dbReference type="PROSITE" id="PS50173"/>
    </source>
</evidence>
<accession>A0A0G4GGB6</accession>
<organism evidence="9 10">
    <name type="scientific">Vitrella brassicaformis (strain CCMP3155)</name>
    <dbReference type="NCBI Taxonomy" id="1169540"/>
    <lineage>
        <taxon>Eukaryota</taxon>
        <taxon>Sar</taxon>
        <taxon>Alveolata</taxon>
        <taxon>Colpodellida</taxon>
        <taxon>Vitrellaceae</taxon>
        <taxon>Vitrella</taxon>
    </lineage>
</organism>
<dbReference type="GO" id="GO:0003887">
    <property type="term" value="F:DNA-directed DNA polymerase activity"/>
    <property type="evidence" value="ECO:0007669"/>
    <property type="project" value="TreeGrafter"/>
</dbReference>
<dbReference type="InterPro" id="IPR001126">
    <property type="entry name" value="UmuC"/>
</dbReference>
<feature type="region of interest" description="Disordered" evidence="7">
    <location>
        <begin position="325"/>
        <end position="370"/>
    </location>
</feature>
<dbReference type="InterPro" id="IPR052230">
    <property type="entry name" value="DNA_polymerase_eta"/>
</dbReference>
<dbReference type="PANTHER" id="PTHR45873:SF1">
    <property type="entry name" value="DNA POLYMERASE ETA"/>
    <property type="match status" value="1"/>
</dbReference>
<dbReference type="Gene3D" id="3.40.1170.60">
    <property type="match status" value="1"/>
</dbReference>
<dbReference type="Gene3D" id="3.30.70.270">
    <property type="match status" value="1"/>
</dbReference>
<dbReference type="Proteomes" id="UP000041254">
    <property type="component" value="Unassembled WGS sequence"/>
</dbReference>
<keyword evidence="4" id="KW-0227">DNA damage</keyword>
<feature type="region of interest" description="Disordered" evidence="7">
    <location>
        <begin position="595"/>
        <end position="631"/>
    </location>
</feature>
<keyword evidence="3" id="KW-0479">Metal-binding</keyword>
<evidence type="ECO:0000256" key="2">
    <source>
        <dbReference type="ARBA" id="ARBA00022679"/>
    </source>
</evidence>
<dbReference type="GO" id="GO:0006281">
    <property type="term" value="P:DNA repair"/>
    <property type="evidence" value="ECO:0007669"/>
    <property type="project" value="UniProtKB-KW"/>
</dbReference>
<feature type="compositionally biased region" description="Basic and acidic residues" evidence="7">
    <location>
        <begin position="609"/>
        <end position="620"/>
    </location>
</feature>
<dbReference type="SUPFAM" id="SSF100879">
    <property type="entry name" value="Lesion bypass DNA polymerase (Y-family), little finger domain"/>
    <property type="match status" value="1"/>
</dbReference>
<evidence type="ECO:0000256" key="1">
    <source>
        <dbReference type="ARBA" id="ARBA00004123"/>
    </source>
</evidence>
<dbReference type="InterPro" id="IPR043502">
    <property type="entry name" value="DNA/RNA_pol_sf"/>
</dbReference>
<dbReference type="GO" id="GO:0042276">
    <property type="term" value="P:error-prone translesion synthesis"/>
    <property type="evidence" value="ECO:0007669"/>
    <property type="project" value="TreeGrafter"/>
</dbReference>
<dbReference type="GO" id="GO:0009314">
    <property type="term" value="P:response to radiation"/>
    <property type="evidence" value="ECO:0007669"/>
    <property type="project" value="TreeGrafter"/>
</dbReference>
<feature type="compositionally biased region" description="Low complexity" evidence="7">
    <location>
        <begin position="359"/>
        <end position="370"/>
    </location>
</feature>
<keyword evidence="5" id="KW-0234">DNA repair</keyword>
<feature type="domain" description="UmuC" evidence="8">
    <location>
        <begin position="10"/>
        <end position="305"/>
    </location>
</feature>
<dbReference type="SUPFAM" id="SSF56672">
    <property type="entry name" value="DNA/RNA polymerases"/>
    <property type="match status" value="1"/>
</dbReference>
<dbReference type="PhylomeDB" id="A0A0G4GGB6"/>
<dbReference type="OrthoDB" id="5723at2759"/>
<name>A0A0G4GGB6_VITBC</name>
<gene>
    <name evidence="9" type="ORF">Vbra_17758</name>
</gene>
<dbReference type="InterPro" id="IPR043128">
    <property type="entry name" value="Rev_trsase/Diguanyl_cyclase"/>
</dbReference>
<dbReference type="GO" id="GO:0046872">
    <property type="term" value="F:metal ion binding"/>
    <property type="evidence" value="ECO:0007669"/>
    <property type="project" value="UniProtKB-KW"/>
</dbReference>
<dbReference type="PANTHER" id="PTHR45873">
    <property type="entry name" value="DNA POLYMERASE ETA"/>
    <property type="match status" value="1"/>
</dbReference>
<evidence type="ECO:0000313" key="10">
    <source>
        <dbReference type="Proteomes" id="UP000041254"/>
    </source>
</evidence>
<evidence type="ECO:0000256" key="4">
    <source>
        <dbReference type="ARBA" id="ARBA00022763"/>
    </source>
</evidence>
<dbReference type="AlphaFoldDB" id="A0A0G4GGB6"/>
<evidence type="ECO:0000256" key="5">
    <source>
        <dbReference type="ARBA" id="ARBA00023204"/>
    </source>
</evidence>
<keyword evidence="2" id="KW-0808">Transferase</keyword>
<comment type="subcellular location">
    <subcellularLocation>
        <location evidence="1">Nucleus</location>
    </subcellularLocation>
</comment>
<dbReference type="PROSITE" id="PS50173">
    <property type="entry name" value="UMUC"/>
    <property type="match status" value="1"/>
</dbReference>
<dbReference type="VEuPathDB" id="CryptoDB:Vbra_17758"/>
<dbReference type="STRING" id="1169540.A0A0G4GGB6"/>
<proteinExistence type="predicted"/>
<dbReference type="GO" id="GO:0003684">
    <property type="term" value="F:damaged DNA binding"/>
    <property type="evidence" value="ECO:0007669"/>
    <property type="project" value="InterPro"/>
</dbReference>
<dbReference type="InParanoid" id="A0A0G4GGB6"/>
<reference evidence="9 10" key="1">
    <citation type="submission" date="2014-11" db="EMBL/GenBank/DDBJ databases">
        <authorList>
            <person name="Zhu J."/>
            <person name="Qi W."/>
            <person name="Song R."/>
        </authorList>
    </citation>
    <scope>NUCLEOTIDE SEQUENCE [LARGE SCALE GENOMIC DNA]</scope>
</reference>
<sequence length="732" mass="78835">MTSASHHQTVLHLDVDAFYVEAERLRHPHLKGKPVAVSQHNRGGFVAVSYEAKAKGIRKGDGAGERGRQAIEFLRHRLSLQEVYQKCPDITILVMDAPYYRSVTSRVEKALQTLQPQPNTDTHVSPSPNLRLVVEKCSLDDFLIDATREVEWMMQQIGDQDTAGKAADATPPIYRSLEGLFAAYGLQVSSASSGEEVHGLLGATTWLQADGEGLLAPERIAEAEDISSLSVLDWCRVAFAAVVRKHIARELPGMTCSVGVAHNRLLATLATKYSKPDGATLLRCDSGDVLALLQATPLQSVRNLKGQLGQQVVAFLRDESIDRPVASAATAQQQQQQQQPSPPQDEDTSSHEDEIDTAMPPVSTSSPSMTCLAALGDAPKEALVRKFGERVGVWLAGLGRGEDANNVTPKGPPKTIITERSFPPVNALSAVRKWVEELSCELLRRLIEDHQTHHGRLPAKMVVRWRRGYAQNDAGLPSGIRSATGDLPPAFPALMQEASRRPNTPPSELSTWPRALDPFSNHALNLLLSSNGFPSSVRAANDALPNLNLTRVVVGATSFNNGLADRQATRITDFFGKRPAHVDKGDGAMPAKRVKAAEKGESGVAAQDKGCDSRDRRRPPPEAAAAAAEADVVDLATDEYDGGDEATQDSDSVRCPVCNQRISRAAIEAHVNGHFDKPSKPAHSTRGRPSGGGGGGGDKRRGGRRGRGQGSKGKRTSEGQASLEAFWGRNKG</sequence>
<protein>
    <recommendedName>
        <fullName evidence="8">UmuC domain-containing protein</fullName>
    </recommendedName>
</protein>
<evidence type="ECO:0000256" key="6">
    <source>
        <dbReference type="ARBA" id="ARBA00023242"/>
    </source>
</evidence>
<dbReference type="InterPro" id="IPR036775">
    <property type="entry name" value="DNA_pol_Y-fam_lit_finger_sf"/>
</dbReference>
<keyword evidence="10" id="KW-1185">Reference proteome</keyword>
<dbReference type="EMBL" id="CDMY01000656">
    <property type="protein sequence ID" value="CEM28662.1"/>
    <property type="molecule type" value="Genomic_DNA"/>
</dbReference>
<evidence type="ECO:0000256" key="7">
    <source>
        <dbReference type="SAM" id="MobiDB-lite"/>
    </source>
</evidence>
<dbReference type="GO" id="GO:0035861">
    <property type="term" value="C:site of double-strand break"/>
    <property type="evidence" value="ECO:0007669"/>
    <property type="project" value="TreeGrafter"/>
</dbReference>
<feature type="region of interest" description="Disordered" evidence="7">
    <location>
        <begin position="671"/>
        <end position="732"/>
    </location>
</feature>